<evidence type="ECO:0000259" key="3">
    <source>
        <dbReference type="PROSITE" id="PS50103"/>
    </source>
</evidence>
<sequence length="291" mass="30297">MQRARQVPTRNGVCEPDRYTDTAEDVLMDVESRGSRNHHRGQCNPCRYIGSGGPCPRGQNCDSCHYHHGLEKFLAMTAYVSAAQQRRRWGAPRRGGKAGAVEQPRAAASAAPSPPLLGAVEPISLASALPPQGAREAPPRDAAGGARPTDRGRPPGWEAPAAALEAIAVGPQAGGAALLAAVLDARAPPAASDAAAGASDAVRGAARRALEPGPPGPDLQAAGRHLPDEVMAGSWWALSGAAPRRAPVESLSPRYVTGTRVEQELGDARSRFAAQLAWPAVPPPCFLPRTQ</sequence>
<feature type="domain" description="C3H1-type" evidence="3">
    <location>
        <begin position="45"/>
        <end position="71"/>
    </location>
</feature>
<name>A0ABN9WYD9_9DINO</name>
<organism evidence="4 5">
    <name type="scientific">Prorocentrum cordatum</name>
    <dbReference type="NCBI Taxonomy" id="2364126"/>
    <lineage>
        <taxon>Eukaryota</taxon>
        <taxon>Sar</taxon>
        <taxon>Alveolata</taxon>
        <taxon>Dinophyceae</taxon>
        <taxon>Prorocentrales</taxon>
        <taxon>Prorocentraceae</taxon>
        <taxon>Prorocentrum</taxon>
    </lineage>
</organism>
<proteinExistence type="predicted"/>
<keyword evidence="5" id="KW-1185">Reference proteome</keyword>
<dbReference type="Proteomes" id="UP001189429">
    <property type="component" value="Unassembled WGS sequence"/>
</dbReference>
<evidence type="ECO:0000313" key="5">
    <source>
        <dbReference type="Proteomes" id="UP001189429"/>
    </source>
</evidence>
<reference evidence="4" key="1">
    <citation type="submission" date="2023-10" db="EMBL/GenBank/DDBJ databases">
        <authorList>
            <person name="Chen Y."/>
            <person name="Shah S."/>
            <person name="Dougan E. K."/>
            <person name="Thang M."/>
            <person name="Chan C."/>
        </authorList>
    </citation>
    <scope>NUCLEOTIDE SEQUENCE [LARGE SCALE GENOMIC DNA]</scope>
</reference>
<comment type="caution">
    <text evidence="4">The sequence shown here is derived from an EMBL/GenBank/DDBJ whole genome shotgun (WGS) entry which is preliminary data.</text>
</comment>
<feature type="zinc finger region" description="C3H1-type" evidence="1">
    <location>
        <begin position="45"/>
        <end position="71"/>
    </location>
</feature>
<dbReference type="PROSITE" id="PS50103">
    <property type="entry name" value="ZF_C3H1"/>
    <property type="match status" value="1"/>
</dbReference>
<protein>
    <recommendedName>
        <fullName evidence="3">C3H1-type domain-containing protein</fullName>
    </recommendedName>
</protein>
<keyword evidence="1" id="KW-0479">Metal-binding</keyword>
<evidence type="ECO:0000256" key="1">
    <source>
        <dbReference type="PROSITE-ProRule" id="PRU00723"/>
    </source>
</evidence>
<keyword evidence="1" id="KW-0863">Zinc-finger</keyword>
<evidence type="ECO:0000313" key="4">
    <source>
        <dbReference type="EMBL" id="CAK0891964.1"/>
    </source>
</evidence>
<feature type="compositionally biased region" description="Basic residues" evidence="2">
    <location>
        <begin position="87"/>
        <end position="96"/>
    </location>
</feature>
<gene>
    <name evidence="4" type="ORF">PCOR1329_LOCUS71739</name>
</gene>
<feature type="region of interest" description="Disordered" evidence="2">
    <location>
        <begin position="129"/>
        <end position="157"/>
    </location>
</feature>
<feature type="region of interest" description="Disordered" evidence="2">
    <location>
        <begin position="87"/>
        <end position="115"/>
    </location>
</feature>
<evidence type="ECO:0000256" key="2">
    <source>
        <dbReference type="SAM" id="MobiDB-lite"/>
    </source>
</evidence>
<dbReference type="InterPro" id="IPR000571">
    <property type="entry name" value="Znf_CCCH"/>
</dbReference>
<dbReference type="EMBL" id="CAUYUJ010019541">
    <property type="protein sequence ID" value="CAK0891964.1"/>
    <property type="molecule type" value="Genomic_DNA"/>
</dbReference>
<keyword evidence="1" id="KW-0862">Zinc</keyword>
<accession>A0ABN9WYD9</accession>
<feature type="compositionally biased region" description="Low complexity" evidence="2">
    <location>
        <begin position="133"/>
        <end position="147"/>
    </location>
</feature>